<organism evidence="6 7">
    <name type="scientific">Aphidius gifuensis</name>
    <name type="common">Parasitoid wasp</name>
    <dbReference type="NCBI Taxonomy" id="684658"/>
    <lineage>
        <taxon>Eukaryota</taxon>
        <taxon>Metazoa</taxon>
        <taxon>Ecdysozoa</taxon>
        <taxon>Arthropoda</taxon>
        <taxon>Hexapoda</taxon>
        <taxon>Insecta</taxon>
        <taxon>Pterygota</taxon>
        <taxon>Neoptera</taxon>
        <taxon>Endopterygota</taxon>
        <taxon>Hymenoptera</taxon>
        <taxon>Apocrita</taxon>
        <taxon>Ichneumonoidea</taxon>
        <taxon>Braconidae</taxon>
        <taxon>Aphidiinae</taxon>
        <taxon>Aphidius</taxon>
    </lineage>
</organism>
<dbReference type="PANTHER" id="PTHR43261">
    <property type="entry name" value="TRANSLATION ELONGATION FACTOR G-RELATED"/>
    <property type="match status" value="1"/>
</dbReference>
<dbReference type="SUPFAM" id="SSF54980">
    <property type="entry name" value="EF-G C-terminal domain-like"/>
    <property type="match status" value="2"/>
</dbReference>
<dbReference type="InterPro" id="IPR009000">
    <property type="entry name" value="Transl_B-barrel_sf"/>
</dbReference>
<dbReference type="Pfam" id="PF03764">
    <property type="entry name" value="EFG_IV"/>
    <property type="match status" value="1"/>
</dbReference>
<keyword evidence="3" id="KW-0496">Mitochondrion</keyword>
<dbReference type="CDD" id="cd01886">
    <property type="entry name" value="EF-G"/>
    <property type="match status" value="1"/>
</dbReference>
<dbReference type="InterPro" id="IPR000640">
    <property type="entry name" value="EFG_V-like"/>
</dbReference>
<evidence type="ECO:0000259" key="5">
    <source>
        <dbReference type="PROSITE" id="PS51722"/>
    </source>
</evidence>
<dbReference type="GO" id="GO:0032790">
    <property type="term" value="P:ribosome disassembly"/>
    <property type="evidence" value="ECO:0007669"/>
    <property type="project" value="TreeGrafter"/>
</dbReference>
<dbReference type="InterPro" id="IPR027417">
    <property type="entry name" value="P-loop_NTPase"/>
</dbReference>
<dbReference type="NCBIfam" id="TIGR00231">
    <property type="entry name" value="small_GTP"/>
    <property type="match status" value="1"/>
</dbReference>
<keyword evidence="1" id="KW-0547">Nucleotide-binding</keyword>
<dbReference type="InterPro" id="IPR009022">
    <property type="entry name" value="EFG_III"/>
</dbReference>
<evidence type="ECO:0000256" key="4">
    <source>
        <dbReference type="ARBA" id="ARBA00023134"/>
    </source>
</evidence>
<evidence type="ECO:0000256" key="1">
    <source>
        <dbReference type="ARBA" id="ARBA00022741"/>
    </source>
</evidence>
<dbReference type="FunFam" id="3.40.50.300:FF:000514">
    <property type="entry name" value="Ribosome-releasing factor 2, mitochondrial"/>
    <property type="match status" value="1"/>
</dbReference>
<dbReference type="EMBL" id="JACMRX010000004">
    <property type="protein sequence ID" value="KAF7991867.1"/>
    <property type="molecule type" value="Genomic_DNA"/>
</dbReference>
<keyword evidence="2" id="KW-0648">Protein biosynthesis</keyword>
<dbReference type="InterPro" id="IPR041095">
    <property type="entry name" value="EFG_II"/>
</dbReference>
<dbReference type="GO" id="GO:0003924">
    <property type="term" value="F:GTPase activity"/>
    <property type="evidence" value="ECO:0007669"/>
    <property type="project" value="InterPro"/>
</dbReference>
<dbReference type="InterPro" id="IPR005225">
    <property type="entry name" value="Small_GTP-bd"/>
</dbReference>
<dbReference type="Gene3D" id="3.30.70.870">
    <property type="entry name" value="Elongation Factor G (Translational Gtpase), domain 3"/>
    <property type="match status" value="1"/>
</dbReference>
<dbReference type="InterPro" id="IPR053905">
    <property type="entry name" value="EF-G-like_DII"/>
</dbReference>
<dbReference type="Gene3D" id="3.30.70.240">
    <property type="match status" value="1"/>
</dbReference>
<name>A0A834XUI3_APHGI</name>
<dbReference type="Pfam" id="PF00009">
    <property type="entry name" value="GTP_EFTU"/>
    <property type="match status" value="1"/>
</dbReference>
<accession>A0A834XUI3</accession>
<protein>
    <recommendedName>
        <fullName evidence="5">Tr-type G domain-containing protein</fullName>
    </recommendedName>
</protein>
<dbReference type="Gene3D" id="2.40.30.10">
    <property type="entry name" value="Translation factors"/>
    <property type="match status" value="1"/>
</dbReference>
<evidence type="ECO:0000313" key="7">
    <source>
        <dbReference type="Proteomes" id="UP000639338"/>
    </source>
</evidence>
<dbReference type="PANTHER" id="PTHR43261:SF1">
    <property type="entry name" value="RIBOSOME-RELEASING FACTOR 2, MITOCHONDRIAL"/>
    <property type="match status" value="1"/>
</dbReference>
<dbReference type="GO" id="GO:0005525">
    <property type="term" value="F:GTP binding"/>
    <property type="evidence" value="ECO:0007669"/>
    <property type="project" value="UniProtKB-KW"/>
</dbReference>
<dbReference type="InterPro" id="IPR000795">
    <property type="entry name" value="T_Tr_GTP-bd_dom"/>
</dbReference>
<dbReference type="Pfam" id="PF14492">
    <property type="entry name" value="EFG_III"/>
    <property type="match status" value="1"/>
</dbReference>
<dbReference type="SMART" id="SM00889">
    <property type="entry name" value="EFG_IV"/>
    <property type="match status" value="1"/>
</dbReference>
<reference evidence="6 7" key="1">
    <citation type="submission" date="2020-08" db="EMBL/GenBank/DDBJ databases">
        <title>Aphidius gifuensis genome sequencing and assembly.</title>
        <authorList>
            <person name="Du Z."/>
        </authorList>
    </citation>
    <scope>NUCLEOTIDE SEQUENCE [LARGE SCALE GENOMIC DNA]</scope>
    <source>
        <strain evidence="6">YNYX2018</strain>
        <tissue evidence="6">Adults</tissue>
    </source>
</reference>
<dbReference type="CDD" id="cd16262">
    <property type="entry name" value="EFG_III"/>
    <property type="match status" value="1"/>
</dbReference>
<dbReference type="Proteomes" id="UP000639338">
    <property type="component" value="Unassembled WGS sequence"/>
</dbReference>
<dbReference type="Pfam" id="PF22042">
    <property type="entry name" value="EF-G_D2"/>
    <property type="match status" value="1"/>
</dbReference>
<dbReference type="InterPro" id="IPR020568">
    <property type="entry name" value="Ribosomal_Su5_D2-typ_SF"/>
</dbReference>
<evidence type="ECO:0000256" key="3">
    <source>
        <dbReference type="ARBA" id="ARBA00023128"/>
    </source>
</evidence>
<gene>
    <name evidence="6" type="ORF">HCN44_010668</name>
</gene>
<dbReference type="InterPro" id="IPR005517">
    <property type="entry name" value="Transl_elong_EFG/EF2_IV"/>
</dbReference>
<keyword evidence="4" id="KW-0342">GTP-binding</keyword>
<dbReference type="Gene3D" id="3.40.50.300">
    <property type="entry name" value="P-loop containing nucleotide triphosphate hydrolases"/>
    <property type="match status" value="1"/>
</dbReference>
<evidence type="ECO:0000256" key="2">
    <source>
        <dbReference type="ARBA" id="ARBA00022917"/>
    </source>
</evidence>
<keyword evidence="7" id="KW-1185">Reference proteome</keyword>
<dbReference type="SUPFAM" id="SSF50447">
    <property type="entry name" value="Translation proteins"/>
    <property type="match status" value="1"/>
</dbReference>
<dbReference type="InterPro" id="IPR014721">
    <property type="entry name" value="Ribsml_uS5_D2-typ_fold_subgr"/>
</dbReference>
<dbReference type="SUPFAM" id="SSF54211">
    <property type="entry name" value="Ribosomal protein S5 domain 2-like"/>
    <property type="match status" value="1"/>
</dbReference>
<sequence>MLTGRIIKSTLRRIRYQNFHTDCPGGKLNTEKWDLTKIRNIGIMAHIDAGKTTTTERMLFYSGSISNMGEVHDGNTVTDCMEQERQRGITISSAAVTLNWKNYKFNIIDTPGHIDFTMGVEQTLGALDGAIVILDGSAGVEAQTTTVWRQADKYNIPRIVFINKMDRLDADYSMCLKSLESKFDIITLPLQIPIKNNAHKLEGVIDLLTLEKVLFKKDNYGRVIIRDKLNENTDEKLYEIAMENRRQLVDKLSNNDDDLADKIIEEESLDKISSKLIIESIRKTTLNKKAIPVLLGSSYKNIGVQPLMDAVILYLPSPSNNDKTKIYNCFEDNFSARVFKIVHDKQRGPITFFRVFTGKLLKGQKIYNIYKSKSEQGTKLYSAYADDYEEIEEVNQGNIGALAGLKTTTTGDLLTTNLSSYNNAKKKINQDDNNNIFIPTKIPDPVFFCSIELPSMSYQTALDIALQELEREDPSLRVTLNEETGQTVLSGMGELHIDIIKERIKSEYKIDVELGPLQIAYKETITNSIKDTFLLHHKIGTVNHDVNITMSLIPNYICNDKKDILLLDKSKDSASNIASIYPKTMSAVKLGVKSALVNGSKLGCPVINVGVKLHWLEVGRGTSDTMVSSAVSQCIRKMLSDAGSILLEPIMQLEIVVPEEYSSTVMNDLGRRRAQIQDITVRRNNKVLRALTPLSELLGYATNLRIITSGTGTFTLEFHEYQSMTSQDEQNAIKRVTGF</sequence>
<dbReference type="Pfam" id="PF00679">
    <property type="entry name" value="EFG_C"/>
    <property type="match status" value="1"/>
</dbReference>
<proteinExistence type="predicted"/>
<comment type="caution">
    <text evidence="6">The sequence shown here is derived from an EMBL/GenBank/DDBJ whole genome shotgun (WGS) entry which is preliminary data.</text>
</comment>
<dbReference type="Gene3D" id="3.30.230.10">
    <property type="match status" value="1"/>
</dbReference>
<dbReference type="InterPro" id="IPR035649">
    <property type="entry name" value="EFG_V"/>
</dbReference>
<dbReference type="SMART" id="SM00838">
    <property type="entry name" value="EFG_C"/>
    <property type="match status" value="1"/>
</dbReference>
<dbReference type="SUPFAM" id="SSF52540">
    <property type="entry name" value="P-loop containing nucleoside triphosphate hydrolases"/>
    <property type="match status" value="1"/>
</dbReference>
<dbReference type="AlphaFoldDB" id="A0A834XUI3"/>
<dbReference type="OrthoDB" id="198619at2759"/>
<feature type="domain" description="Tr-type G" evidence="5">
    <location>
        <begin position="36"/>
        <end position="319"/>
    </location>
</feature>
<dbReference type="CDD" id="cd03713">
    <property type="entry name" value="EFG_mtEFG_C"/>
    <property type="match status" value="1"/>
</dbReference>
<dbReference type="PRINTS" id="PR00315">
    <property type="entry name" value="ELONGATNFCT"/>
</dbReference>
<dbReference type="GO" id="GO:0005759">
    <property type="term" value="C:mitochondrial matrix"/>
    <property type="evidence" value="ECO:0007669"/>
    <property type="project" value="UniProtKB-ARBA"/>
</dbReference>
<dbReference type="FunFam" id="3.30.70.240:FF:000001">
    <property type="entry name" value="Elongation factor G"/>
    <property type="match status" value="1"/>
</dbReference>
<dbReference type="GO" id="GO:0032543">
    <property type="term" value="P:mitochondrial translation"/>
    <property type="evidence" value="ECO:0007669"/>
    <property type="project" value="TreeGrafter"/>
</dbReference>
<dbReference type="InterPro" id="IPR035647">
    <property type="entry name" value="EFG_III/V"/>
</dbReference>
<dbReference type="PROSITE" id="PS51722">
    <property type="entry name" value="G_TR_2"/>
    <property type="match status" value="1"/>
</dbReference>
<evidence type="ECO:0000313" key="6">
    <source>
        <dbReference type="EMBL" id="KAF7991867.1"/>
    </source>
</evidence>